<gene>
    <name evidence="1" type="ORF">SAMN04487947_0725</name>
</gene>
<sequence>MAALRYSLGSVALAVFVVASVTALFVAFNPTALPGGGEYDRTTVTIASEGEVVTEVEVRVADTYEKRYTGLSDTESLGPNEGMLFVHDDESQYAYVMRDMDFPLDILFVAENGTVTRIHHAELEPNASEGGLTRYRGVGKYVLEVPYGYTNETGVEEGDTVRIGDY</sequence>
<dbReference type="Gene3D" id="2.60.120.1140">
    <property type="entry name" value="Protein of unknown function DUF192"/>
    <property type="match status" value="1"/>
</dbReference>
<evidence type="ECO:0000313" key="2">
    <source>
        <dbReference type="Proteomes" id="UP000198531"/>
    </source>
</evidence>
<organism evidence="1 2">
    <name type="scientific">Halogeometricum rufum</name>
    <dbReference type="NCBI Taxonomy" id="553469"/>
    <lineage>
        <taxon>Archaea</taxon>
        <taxon>Methanobacteriati</taxon>
        <taxon>Methanobacteriota</taxon>
        <taxon>Stenosarchaea group</taxon>
        <taxon>Halobacteria</taxon>
        <taxon>Halobacteriales</taxon>
        <taxon>Haloferacaceae</taxon>
        <taxon>Halogeometricum</taxon>
    </lineage>
</organism>
<dbReference type="PANTHER" id="PTHR37953:SF1">
    <property type="entry name" value="UPF0127 PROTEIN MJ1496"/>
    <property type="match status" value="1"/>
</dbReference>
<evidence type="ECO:0000313" key="1">
    <source>
        <dbReference type="EMBL" id="SFR38424.1"/>
    </source>
</evidence>
<dbReference type="OrthoDB" id="6763at2157"/>
<protein>
    <recommendedName>
        <fullName evidence="3">DUF192 domain-containing protein</fullName>
    </recommendedName>
</protein>
<keyword evidence="2" id="KW-1185">Reference proteome</keyword>
<reference evidence="2" key="1">
    <citation type="submission" date="2016-10" db="EMBL/GenBank/DDBJ databases">
        <authorList>
            <person name="Varghese N."/>
            <person name="Submissions S."/>
        </authorList>
    </citation>
    <scope>NUCLEOTIDE SEQUENCE [LARGE SCALE GENOMIC DNA]</scope>
    <source>
        <strain evidence="2">CGMCC 1.7736</strain>
    </source>
</reference>
<dbReference type="InterPro" id="IPR003795">
    <property type="entry name" value="DUF192"/>
</dbReference>
<evidence type="ECO:0008006" key="3">
    <source>
        <dbReference type="Google" id="ProtNLM"/>
    </source>
</evidence>
<dbReference type="RefSeq" id="WP_089804670.1">
    <property type="nucleotide sequence ID" value="NZ_FOYT01000001.1"/>
</dbReference>
<dbReference type="Pfam" id="PF02643">
    <property type="entry name" value="DUF192"/>
    <property type="match status" value="1"/>
</dbReference>
<dbReference type="EMBL" id="FOYT01000001">
    <property type="protein sequence ID" value="SFR38424.1"/>
    <property type="molecule type" value="Genomic_DNA"/>
</dbReference>
<name>A0A1I6G8C5_9EURY</name>
<dbReference type="Proteomes" id="UP000198531">
    <property type="component" value="Unassembled WGS sequence"/>
</dbReference>
<dbReference type="InterPro" id="IPR038695">
    <property type="entry name" value="Saro_0823-like_sf"/>
</dbReference>
<dbReference type="STRING" id="553469.SAMN04487947_0725"/>
<dbReference type="PANTHER" id="PTHR37953">
    <property type="entry name" value="UPF0127 PROTEIN MJ1496"/>
    <property type="match status" value="1"/>
</dbReference>
<accession>A0A1I6G8C5</accession>
<dbReference type="AlphaFoldDB" id="A0A1I6G8C5"/>
<proteinExistence type="predicted"/>